<dbReference type="EMBL" id="AP022843">
    <property type="protein sequence ID" value="BCB09343.1"/>
    <property type="molecule type" value="Genomic_DNA"/>
</dbReference>
<evidence type="ECO:0000256" key="6">
    <source>
        <dbReference type="ARBA" id="ARBA00022679"/>
    </source>
</evidence>
<dbReference type="NCBIfam" id="NF045515">
    <property type="entry name" value="Glp_gephyrin"/>
    <property type="match status" value="1"/>
</dbReference>
<comment type="cofactor">
    <cofactor evidence="1 11">
        <name>Mg(2+)</name>
        <dbReference type="ChEBI" id="CHEBI:18420"/>
    </cofactor>
</comment>
<dbReference type="Gene3D" id="2.170.190.11">
    <property type="entry name" value="Molybdopterin biosynthesis moea protein, domain 3"/>
    <property type="match status" value="1"/>
</dbReference>
<dbReference type="InterPro" id="IPR038987">
    <property type="entry name" value="MoeA-like"/>
</dbReference>
<keyword evidence="9 11" id="KW-0501">Molybdenum cofactor biosynthesis</keyword>
<comment type="catalytic activity">
    <reaction evidence="10">
        <text>adenylyl-molybdopterin + molybdate = Mo-molybdopterin + AMP + H(+)</text>
        <dbReference type="Rhea" id="RHEA:35047"/>
        <dbReference type="ChEBI" id="CHEBI:15378"/>
        <dbReference type="ChEBI" id="CHEBI:36264"/>
        <dbReference type="ChEBI" id="CHEBI:62727"/>
        <dbReference type="ChEBI" id="CHEBI:71302"/>
        <dbReference type="ChEBI" id="CHEBI:456215"/>
        <dbReference type="EC" id="2.10.1.1"/>
    </reaction>
</comment>
<reference evidence="13 14" key="1">
    <citation type="submission" date="2020-03" db="EMBL/GenBank/DDBJ databases">
        <title>Complete Genome Sequence of Halomonas hydrothermalis Strain Slthf2, Halophilic Bacterium Isolated from Deep-Sea Hydrothermal-Vent Environments.</title>
        <authorList>
            <person name="Takeyama N."/>
            <person name="Huang M."/>
            <person name="Sato K."/>
            <person name="Galipon J."/>
            <person name="Arakawa K."/>
        </authorList>
    </citation>
    <scope>NUCLEOTIDE SEQUENCE [LARGE SCALE GENOMIC DNA]</scope>
    <source>
        <strain evidence="13 14">Slthf2</strain>
    </source>
</reference>
<evidence type="ECO:0000256" key="10">
    <source>
        <dbReference type="ARBA" id="ARBA00047317"/>
    </source>
</evidence>
<evidence type="ECO:0000256" key="5">
    <source>
        <dbReference type="ARBA" id="ARBA00022505"/>
    </source>
</evidence>
<dbReference type="SMART" id="SM00852">
    <property type="entry name" value="MoCF_biosynth"/>
    <property type="match status" value="1"/>
</dbReference>
<accession>A0A6F8U8V7</accession>
<comment type="function">
    <text evidence="2 11">Catalyzes the insertion of molybdate into adenylated molybdopterin with the concomitant release of AMP.</text>
</comment>
<dbReference type="InterPro" id="IPR005111">
    <property type="entry name" value="MoeA_C_domain_IV"/>
</dbReference>
<dbReference type="InterPro" id="IPR036425">
    <property type="entry name" value="MoaB/Mog-like_dom_sf"/>
</dbReference>
<dbReference type="FunFam" id="3.40.980.10:FF:000004">
    <property type="entry name" value="Molybdopterin molybdenumtransferase"/>
    <property type="match status" value="1"/>
</dbReference>
<dbReference type="Gene3D" id="2.40.340.10">
    <property type="entry name" value="MoeA, C-terminal, domain IV"/>
    <property type="match status" value="1"/>
</dbReference>
<dbReference type="PANTHER" id="PTHR10192">
    <property type="entry name" value="MOLYBDOPTERIN BIOSYNTHESIS PROTEIN"/>
    <property type="match status" value="1"/>
</dbReference>
<sequence length="417" mass="43933">MSLSCFELGEQMLSVDAAREALLSLAEQPVAVESVALSQAHGRRLATDIIAPINVPQNTNAAMDGIALAWPGEQPQQTQWPIAGDAFAGQAFEGSVPLGQCVRITTGAPLPSGTDTIIMREQLSEHNSSVTVDSPDRVSQGQHVRQAGEDIALGEVALVAGTRLDAACLGLIASLGYGEVGVFRRPKVAIFSTGNEVTPPGEALPSAGIYDTNRFTLLGLLNEQGAEVMDLGILPDDPATIQNALASAATQCDLVITSGGVSVGQADYTREALETLGQLAFWRVALRPGRPMACGWLGESRKPFVGLPGNPVAVMVTFSQFVVPLLERLQKQSPVPPRRLTAITQTPLKSRLKRTDFIRGIYSSDAHGVLQVRSTGAQGSGILTSMVAANCLIELGDDQAGAQPGDAVCIQPLTRWP</sequence>
<proteinExistence type="inferred from homology"/>
<evidence type="ECO:0000256" key="2">
    <source>
        <dbReference type="ARBA" id="ARBA00002901"/>
    </source>
</evidence>
<keyword evidence="8 11" id="KW-0460">Magnesium</keyword>
<dbReference type="AlphaFoldDB" id="A0A6F8U8V7"/>
<evidence type="ECO:0000256" key="11">
    <source>
        <dbReference type="RuleBase" id="RU365090"/>
    </source>
</evidence>
<dbReference type="GO" id="GO:0046872">
    <property type="term" value="F:metal ion binding"/>
    <property type="evidence" value="ECO:0007669"/>
    <property type="project" value="UniProtKB-UniRule"/>
</dbReference>
<dbReference type="InterPro" id="IPR001453">
    <property type="entry name" value="MoaB/Mog_dom"/>
</dbReference>
<gene>
    <name evidence="13" type="ORF">HHSLTHF2_32330</name>
</gene>
<feature type="domain" description="MoaB/Mog" evidence="12">
    <location>
        <begin position="189"/>
        <end position="328"/>
    </location>
</feature>
<organism evidence="13 14">
    <name type="scientific">Halomonas hydrothermalis</name>
    <dbReference type="NCBI Taxonomy" id="115561"/>
    <lineage>
        <taxon>Bacteria</taxon>
        <taxon>Pseudomonadati</taxon>
        <taxon>Pseudomonadota</taxon>
        <taxon>Gammaproteobacteria</taxon>
        <taxon>Oceanospirillales</taxon>
        <taxon>Halomonadaceae</taxon>
        <taxon>Halomonas</taxon>
    </lineage>
</organism>
<dbReference type="InterPro" id="IPR036688">
    <property type="entry name" value="MoeA_C_domain_IV_sf"/>
</dbReference>
<evidence type="ECO:0000313" key="13">
    <source>
        <dbReference type="EMBL" id="BCB09343.1"/>
    </source>
</evidence>
<dbReference type="InterPro" id="IPR005110">
    <property type="entry name" value="MoeA_linker/N"/>
</dbReference>
<dbReference type="Pfam" id="PF03453">
    <property type="entry name" value="MoeA_N"/>
    <property type="match status" value="1"/>
</dbReference>
<dbReference type="Pfam" id="PF00994">
    <property type="entry name" value="MoCF_biosynth"/>
    <property type="match status" value="1"/>
</dbReference>
<dbReference type="GO" id="GO:0061599">
    <property type="term" value="F:molybdopterin molybdotransferase activity"/>
    <property type="evidence" value="ECO:0007669"/>
    <property type="project" value="UniProtKB-UniRule"/>
</dbReference>
<dbReference type="GO" id="GO:0005829">
    <property type="term" value="C:cytosol"/>
    <property type="evidence" value="ECO:0007669"/>
    <property type="project" value="TreeGrafter"/>
</dbReference>
<dbReference type="SUPFAM" id="SSF53218">
    <property type="entry name" value="Molybdenum cofactor biosynthesis proteins"/>
    <property type="match status" value="1"/>
</dbReference>
<keyword evidence="14" id="KW-1185">Reference proteome</keyword>
<evidence type="ECO:0000313" key="14">
    <source>
        <dbReference type="Proteomes" id="UP000502259"/>
    </source>
</evidence>
<keyword evidence="5 11" id="KW-0500">Molybdenum</keyword>
<evidence type="ECO:0000256" key="7">
    <source>
        <dbReference type="ARBA" id="ARBA00022723"/>
    </source>
</evidence>
<dbReference type="Gene3D" id="3.90.105.10">
    <property type="entry name" value="Molybdopterin biosynthesis moea protein, domain 2"/>
    <property type="match status" value="1"/>
</dbReference>
<comment type="similarity">
    <text evidence="4 11">Belongs to the MoeA family.</text>
</comment>
<evidence type="ECO:0000259" key="12">
    <source>
        <dbReference type="SMART" id="SM00852"/>
    </source>
</evidence>
<keyword evidence="6 11" id="KW-0808">Transferase</keyword>
<name>A0A6F8U8V7_9GAMM</name>
<dbReference type="EC" id="2.10.1.1" evidence="11"/>
<evidence type="ECO:0000256" key="1">
    <source>
        <dbReference type="ARBA" id="ARBA00001946"/>
    </source>
</evidence>
<protein>
    <recommendedName>
        <fullName evidence="11">Molybdopterin molybdenumtransferase</fullName>
        <ecNumber evidence="11">2.10.1.1</ecNumber>
    </recommendedName>
</protein>
<dbReference type="PANTHER" id="PTHR10192:SF31">
    <property type="entry name" value="MOLYBDOPTERIN MOLYBDENUMTRANSFERASE"/>
    <property type="match status" value="1"/>
</dbReference>
<dbReference type="InterPro" id="IPR036135">
    <property type="entry name" value="MoeA_linker/N_sf"/>
</dbReference>
<dbReference type="SUPFAM" id="SSF63882">
    <property type="entry name" value="MoeA N-terminal region -like"/>
    <property type="match status" value="1"/>
</dbReference>
<dbReference type="Proteomes" id="UP000502259">
    <property type="component" value="Chromosome"/>
</dbReference>
<dbReference type="RefSeq" id="WP_172422101.1">
    <property type="nucleotide sequence ID" value="NZ_AP022843.1"/>
</dbReference>
<dbReference type="UniPathway" id="UPA00344"/>
<comment type="pathway">
    <text evidence="3 11">Cofactor biosynthesis; molybdopterin biosynthesis.</text>
</comment>
<keyword evidence="7 11" id="KW-0479">Metal-binding</keyword>
<evidence type="ECO:0000256" key="4">
    <source>
        <dbReference type="ARBA" id="ARBA00010763"/>
    </source>
</evidence>
<evidence type="ECO:0000256" key="3">
    <source>
        <dbReference type="ARBA" id="ARBA00005046"/>
    </source>
</evidence>
<dbReference type="SUPFAM" id="SSF63867">
    <property type="entry name" value="MoeA C-terminal domain-like"/>
    <property type="match status" value="1"/>
</dbReference>
<evidence type="ECO:0000256" key="9">
    <source>
        <dbReference type="ARBA" id="ARBA00023150"/>
    </source>
</evidence>
<dbReference type="NCBIfam" id="TIGR00177">
    <property type="entry name" value="molyb_syn"/>
    <property type="match status" value="1"/>
</dbReference>
<evidence type="ECO:0000256" key="8">
    <source>
        <dbReference type="ARBA" id="ARBA00022842"/>
    </source>
</evidence>
<dbReference type="GO" id="GO:0006777">
    <property type="term" value="P:Mo-molybdopterin cofactor biosynthetic process"/>
    <property type="evidence" value="ECO:0007669"/>
    <property type="project" value="UniProtKB-UniRule"/>
</dbReference>
<dbReference type="CDD" id="cd00887">
    <property type="entry name" value="MoeA"/>
    <property type="match status" value="1"/>
</dbReference>
<dbReference type="Pfam" id="PF03454">
    <property type="entry name" value="MoeA_C"/>
    <property type="match status" value="1"/>
</dbReference>
<dbReference type="Gene3D" id="3.40.980.10">
    <property type="entry name" value="MoaB/Mog-like domain"/>
    <property type="match status" value="1"/>
</dbReference>